<dbReference type="EMBL" id="BK068097">
    <property type="protein sequence ID" value="DBA55289.1"/>
    <property type="molecule type" value="Genomic_DNA"/>
</dbReference>
<evidence type="ECO:0000313" key="1">
    <source>
        <dbReference type="EMBL" id="DBA55289.1"/>
    </source>
</evidence>
<reference evidence="1" key="2">
    <citation type="submission" date="2024-05" db="EMBL/GenBank/DDBJ databases">
        <authorList>
            <person name="Matrishin C.B."/>
            <person name="Kauffman K.M."/>
        </authorList>
    </citation>
    <scope>NUCLEOTIDE SEQUENCE</scope>
</reference>
<name>A0AAT9J8C7_9CAUD</name>
<proteinExistence type="predicted"/>
<organism evidence="1">
    <name type="scientific">Porphyromonas phage phage016a_WW2866</name>
    <dbReference type="NCBI Taxonomy" id="3154106"/>
    <lineage>
        <taxon>Viruses</taxon>
        <taxon>Duplodnaviria</taxon>
        <taxon>Heunggongvirae</taxon>
        <taxon>Uroviricota</taxon>
        <taxon>Caudoviricetes</taxon>
        <taxon>Nixviridae</taxon>
        <taxon>Dewhirstvirus</taxon>
        <taxon>Dewhirstvirus pging00J</taxon>
    </lineage>
</organism>
<reference evidence="1" key="1">
    <citation type="journal article" date="2023" name="Microbiome">
        <title>Phages are unrecognized players in the ecology of the oral pathogen Porphyromonas gingivalis.</title>
        <authorList>
            <person name="Matrishin C.B."/>
            <person name="Haase E.M."/>
            <person name="Dewhirst F.E."/>
            <person name="Mark Welch J.L."/>
            <person name="Miranda-Sanchez F."/>
            <person name="Chen T."/>
            <person name="MacFarland D.C."/>
            <person name="Kauffman K.M."/>
        </authorList>
    </citation>
    <scope>NUCLEOTIDE SEQUENCE</scope>
</reference>
<protein>
    <submittedName>
        <fullName evidence="1">Uncharacterized protein</fullName>
    </submittedName>
</protein>
<sequence length="49" mass="5508">MDGSKYIPVSGSIGTCCRTPHTTESGNIYLLSFQQLCERNRRIAESMKK</sequence>
<accession>A0AAT9J8C7</accession>